<sequence>MNMNVKGYWSTKQICKRFNCTRMTIHRWMKREKLPFPKPRFTASGSQNLWAIDDVQQWEMDCVIANNPSLATAEAA</sequence>
<dbReference type="SUPFAM" id="SSF46955">
    <property type="entry name" value="Putative DNA-binding domain"/>
    <property type="match status" value="1"/>
</dbReference>
<proteinExistence type="predicted"/>
<dbReference type="RefSeq" id="WP_204509385.1">
    <property type="nucleotide sequence ID" value="NZ_QAON01000038.1"/>
</dbReference>
<evidence type="ECO:0000313" key="2">
    <source>
        <dbReference type="Proteomes" id="UP000244223"/>
    </source>
</evidence>
<dbReference type="Gene3D" id="1.10.10.10">
    <property type="entry name" value="Winged helix-like DNA-binding domain superfamily/Winged helix DNA-binding domain"/>
    <property type="match status" value="1"/>
</dbReference>
<accession>A0A2T5IRU1</accession>
<reference evidence="1 2" key="1">
    <citation type="submission" date="2018-04" db="EMBL/GenBank/DDBJ databases">
        <title>Genomic Encyclopedia of Archaeal and Bacterial Type Strains, Phase II (KMG-II): from individual species to whole genera.</title>
        <authorList>
            <person name="Goeker M."/>
        </authorList>
    </citation>
    <scope>NUCLEOTIDE SEQUENCE [LARGE SCALE GENOMIC DNA]</scope>
    <source>
        <strain evidence="1 2">DSM 5822</strain>
    </source>
</reference>
<organism evidence="1 2">
    <name type="scientific">Agitococcus lubricus</name>
    <dbReference type="NCBI Taxonomy" id="1077255"/>
    <lineage>
        <taxon>Bacteria</taxon>
        <taxon>Pseudomonadati</taxon>
        <taxon>Pseudomonadota</taxon>
        <taxon>Gammaproteobacteria</taxon>
        <taxon>Moraxellales</taxon>
        <taxon>Moraxellaceae</taxon>
        <taxon>Agitococcus</taxon>
    </lineage>
</organism>
<dbReference type="InterPro" id="IPR036388">
    <property type="entry name" value="WH-like_DNA-bd_sf"/>
</dbReference>
<protein>
    <submittedName>
        <fullName evidence="1">Excisionase family DNA binding protein</fullName>
    </submittedName>
</protein>
<comment type="caution">
    <text evidence="1">The sequence shown here is derived from an EMBL/GenBank/DDBJ whole genome shotgun (WGS) entry which is preliminary data.</text>
</comment>
<evidence type="ECO:0000313" key="1">
    <source>
        <dbReference type="EMBL" id="PTQ86552.1"/>
    </source>
</evidence>
<gene>
    <name evidence="1" type="ORF">C8N29_1382</name>
</gene>
<dbReference type="Pfam" id="PF13384">
    <property type="entry name" value="HTH_23"/>
    <property type="match status" value="1"/>
</dbReference>
<keyword evidence="2" id="KW-1185">Reference proteome</keyword>
<dbReference type="Proteomes" id="UP000244223">
    <property type="component" value="Unassembled WGS sequence"/>
</dbReference>
<dbReference type="AlphaFoldDB" id="A0A2T5IRU1"/>
<name>A0A2T5IRU1_9GAMM</name>
<dbReference type="InterPro" id="IPR009061">
    <property type="entry name" value="DNA-bd_dom_put_sf"/>
</dbReference>
<dbReference type="EMBL" id="QAON01000038">
    <property type="protein sequence ID" value="PTQ86552.1"/>
    <property type="molecule type" value="Genomic_DNA"/>
</dbReference>